<feature type="transmembrane region" description="Helical" evidence="6">
    <location>
        <begin position="53"/>
        <end position="80"/>
    </location>
</feature>
<keyword evidence="3 6" id="KW-0812">Transmembrane</keyword>
<feature type="transmembrane region" description="Helical" evidence="6">
    <location>
        <begin position="238"/>
        <end position="263"/>
    </location>
</feature>
<dbReference type="GO" id="GO:0044341">
    <property type="term" value="P:sodium-dependent phosphate transport"/>
    <property type="evidence" value="ECO:0007669"/>
    <property type="project" value="InterPro"/>
</dbReference>
<feature type="transmembrane region" description="Helical" evidence="6">
    <location>
        <begin position="188"/>
        <end position="207"/>
    </location>
</feature>
<keyword evidence="4 6" id="KW-1133">Transmembrane helix</keyword>
<feature type="transmembrane region" description="Helical" evidence="6">
    <location>
        <begin position="131"/>
        <end position="149"/>
    </location>
</feature>
<comment type="caution">
    <text evidence="7">The sequence shown here is derived from an EMBL/GenBank/DDBJ whole genome shotgun (WGS) entry which is preliminary data.</text>
</comment>
<gene>
    <name evidence="7" type="ORF">JKA74_17475</name>
</gene>
<comment type="subcellular location">
    <subcellularLocation>
        <location evidence="1">Cell membrane</location>
        <topology evidence="1">Multi-pass membrane protein</topology>
    </subcellularLocation>
</comment>
<keyword evidence="5 6" id="KW-0472">Membrane</keyword>
<sequence length="527" mass="58955">MENNRLKILKRSLLIFLSIFLFLFSIDFIGHSFKLLNRDIVDSILTLTSNPFIGLFIGLLITAVIQSSSTSTAMIVAVVASGSIGLSEAIPMIMGANIGTTLTSTLVSLSFITKGNEFRKAISAGVVHDFFNIFVVIILFPLEYYYGLLSNLATGFSSRLVGTTFINLQTELSYSVFTKPIITFISDLFPYPLVLAIVAFSFLAISIKVLSKFLYRSITGGSKEILKRYFFGGPYKSFFWGLFLTAGVQSSSVTTSVIVPFVATSKVSLKQAFTFILGANIGTTITALIAAIFKSEAAISIALVHLFFNLIGVLIFLPFPWLRQLPVIVAKEFGRMAMNYRITGFVYIILTFFIIPFLLISFNNESQTNRELTYRISTDGVENSYFKKVTIKSTEGNPLSHWFVYDELSTKEQVKNTPSKVFEVSRKNKRIIFDTLTFRVGKINDCLSGYVGSVEYEICLKNISKNFSFNETKLDSLYLYEMVKQDGSGSSTQFLIDVEKNILVMKEVFVNDSLIYEERIIQVNPAL</sequence>
<evidence type="ECO:0000313" key="7">
    <source>
        <dbReference type="EMBL" id="MBK6266838.1"/>
    </source>
</evidence>
<organism evidence="7 8">
    <name type="scientific">Marivirga aurantiaca</name>
    <dbReference type="NCBI Taxonomy" id="2802615"/>
    <lineage>
        <taxon>Bacteria</taxon>
        <taxon>Pseudomonadati</taxon>
        <taxon>Bacteroidota</taxon>
        <taxon>Cytophagia</taxon>
        <taxon>Cytophagales</taxon>
        <taxon>Marivirgaceae</taxon>
        <taxon>Marivirga</taxon>
    </lineage>
</organism>
<dbReference type="EMBL" id="JAEQBW010000011">
    <property type="protein sequence ID" value="MBK6266838.1"/>
    <property type="molecule type" value="Genomic_DNA"/>
</dbReference>
<evidence type="ECO:0000256" key="6">
    <source>
        <dbReference type="SAM" id="Phobius"/>
    </source>
</evidence>
<protein>
    <submittedName>
        <fullName evidence="7">Na/Pi symporter</fullName>
    </submittedName>
</protein>
<feature type="transmembrane region" description="Helical" evidence="6">
    <location>
        <begin position="92"/>
        <end position="111"/>
    </location>
</feature>
<evidence type="ECO:0000256" key="3">
    <source>
        <dbReference type="ARBA" id="ARBA00022692"/>
    </source>
</evidence>
<dbReference type="Proteomes" id="UP000611723">
    <property type="component" value="Unassembled WGS sequence"/>
</dbReference>
<reference evidence="7" key="1">
    <citation type="submission" date="2021-01" db="EMBL/GenBank/DDBJ databases">
        <title>Marivirga aurantiaca sp. nov., isolated from intertidal surface sediments.</title>
        <authorList>
            <person name="Zhang M."/>
        </authorList>
    </citation>
    <scope>NUCLEOTIDE SEQUENCE</scope>
    <source>
        <strain evidence="7">S37H4</strain>
    </source>
</reference>
<accession>A0A934X0S6</accession>
<dbReference type="PANTHER" id="PTHR10010:SF46">
    <property type="entry name" value="SODIUM-DEPENDENT PHOSPHATE TRANSPORT PROTEIN 2B"/>
    <property type="match status" value="1"/>
</dbReference>
<dbReference type="GO" id="GO:0005436">
    <property type="term" value="F:sodium:phosphate symporter activity"/>
    <property type="evidence" value="ECO:0007669"/>
    <property type="project" value="InterPro"/>
</dbReference>
<evidence type="ECO:0000256" key="5">
    <source>
        <dbReference type="ARBA" id="ARBA00023136"/>
    </source>
</evidence>
<feature type="transmembrane region" description="Helical" evidence="6">
    <location>
        <begin position="342"/>
        <end position="362"/>
    </location>
</feature>
<dbReference type="NCBIfam" id="NF037997">
    <property type="entry name" value="Na_Pi_symport"/>
    <property type="match status" value="2"/>
</dbReference>
<evidence type="ECO:0000256" key="1">
    <source>
        <dbReference type="ARBA" id="ARBA00004651"/>
    </source>
</evidence>
<proteinExistence type="predicted"/>
<feature type="transmembrane region" description="Helical" evidence="6">
    <location>
        <begin position="275"/>
        <end position="293"/>
    </location>
</feature>
<dbReference type="Pfam" id="PF02690">
    <property type="entry name" value="Na_Pi_cotrans"/>
    <property type="match status" value="2"/>
</dbReference>
<dbReference type="PANTHER" id="PTHR10010">
    <property type="entry name" value="SOLUTE CARRIER FAMILY 34 SODIUM PHOSPHATE , MEMBER 2-RELATED"/>
    <property type="match status" value="1"/>
</dbReference>
<dbReference type="GO" id="GO:0005886">
    <property type="term" value="C:plasma membrane"/>
    <property type="evidence" value="ECO:0007669"/>
    <property type="project" value="UniProtKB-SubCell"/>
</dbReference>
<evidence type="ECO:0000256" key="4">
    <source>
        <dbReference type="ARBA" id="ARBA00022989"/>
    </source>
</evidence>
<evidence type="ECO:0000256" key="2">
    <source>
        <dbReference type="ARBA" id="ARBA00022475"/>
    </source>
</evidence>
<keyword evidence="2" id="KW-1003">Cell membrane</keyword>
<name>A0A934X0S6_9BACT</name>
<feature type="transmembrane region" description="Helical" evidence="6">
    <location>
        <begin position="299"/>
        <end position="322"/>
    </location>
</feature>
<dbReference type="InterPro" id="IPR003841">
    <property type="entry name" value="Na/Pi_transpt"/>
</dbReference>
<keyword evidence="8" id="KW-1185">Reference proteome</keyword>
<evidence type="ECO:0000313" key="8">
    <source>
        <dbReference type="Proteomes" id="UP000611723"/>
    </source>
</evidence>
<feature type="transmembrane region" description="Helical" evidence="6">
    <location>
        <begin position="12"/>
        <end position="33"/>
    </location>
</feature>
<dbReference type="AlphaFoldDB" id="A0A934X0S6"/>